<accession>A0A392M943</accession>
<organism evidence="2 3">
    <name type="scientific">Trifolium medium</name>
    <dbReference type="NCBI Taxonomy" id="97028"/>
    <lineage>
        <taxon>Eukaryota</taxon>
        <taxon>Viridiplantae</taxon>
        <taxon>Streptophyta</taxon>
        <taxon>Embryophyta</taxon>
        <taxon>Tracheophyta</taxon>
        <taxon>Spermatophyta</taxon>
        <taxon>Magnoliopsida</taxon>
        <taxon>eudicotyledons</taxon>
        <taxon>Gunneridae</taxon>
        <taxon>Pentapetalae</taxon>
        <taxon>rosids</taxon>
        <taxon>fabids</taxon>
        <taxon>Fabales</taxon>
        <taxon>Fabaceae</taxon>
        <taxon>Papilionoideae</taxon>
        <taxon>50 kb inversion clade</taxon>
        <taxon>NPAAA clade</taxon>
        <taxon>Hologalegina</taxon>
        <taxon>IRL clade</taxon>
        <taxon>Trifolieae</taxon>
        <taxon>Trifolium</taxon>
    </lineage>
</organism>
<protein>
    <submittedName>
        <fullName evidence="2">Uncharacterized protein</fullName>
    </submittedName>
</protein>
<dbReference type="EMBL" id="LXQA010004960">
    <property type="protein sequence ID" value="MCH83308.1"/>
    <property type="molecule type" value="Genomic_DNA"/>
</dbReference>
<feature type="coiled-coil region" evidence="1">
    <location>
        <begin position="48"/>
        <end position="89"/>
    </location>
</feature>
<proteinExistence type="predicted"/>
<dbReference type="Proteomes" id="UP000265520">
    <property type="component" value="Unassembled WGS sequence"/>
</dbReference>
<name>A0A392M943_9FABA</name>
<evidence type="ECO:0000313" key="3">
    <source>
        <dbReference type="Proteomes" id="UP000265520"/>
    </source>
</evidence>
<gene>
    <name evidence="2" type="ORF">A2U01_0004127</name>
</gene>
<sequence length="141" mass="16519">MEKHADKENTSIKVIMRELDDLILHPKPSRSRVAVKTMFYRIKGKIEKDRRMKAVDDLQNEIIAIKEELDKVDEKITVEERKNAKAINKTMMDAEISREIMKERFEIKRMVDQRLQVLKHRIAKVMAKYGTVLEPSTPVSA</sequence>
<evidence type="ECO:0000313" key="2">
    <source>
        <dbReference type="EMBL" id="MCH83308.1"/>
    </source>
</evidence>
<comment type="caution">
    <text evidence="2">The sequence shown here is derived from an EMBL/GenBank/DDBJ whole genome shotgun (WGS) entry which is preliminary data.</text>
</comment>
<dbReference type="AlphaFoldDB" id="A0A392M943"/>
<reference evidence="2 3" key="1">
    <citation type="journal article" date="2018" name="Front. Plant Sci.">
        <title>Red Clover (Trifolium pratense) and Zigzag Clover (T. medium) - A Picture of Genomic Similarities and Differences.</title>
        <authorList>
            <person name="Dluhosova J."/>
            <person name="Istvanek J."/>
            <person name="Nedelnik J."/>
            <person name="Repkova J."/>
        </authorList>
    </citation>
    <scope>NUCLEOTIDE SEQUENCE [LARGE SCALE GENOMIC DNA]</scope>
    <source>
        <strain evidence="3">cv. 10/8</strain>
        <tissue evidence="2">Leaf</tissue>
    </source>
</reference>
<keyword evidence="3" id="KW-1185">Reference proteome</keyword>
<keyword evidence="1" id="KW-0175">Coiled coil</keyword>
<evidence type="ECO:0000256" key="1">
    <source>
        <dbReference type="SAM" id="Coils"/>
    </source>
</evidence>